<protein>
    <submittedName>
        <fullName evidence="1">Uncharacterized protein</fullName>
    </submittedName>
</protein>
<dbReference type="EMBL" id="JAGYPG010000003">
    <property type="protein sequence ID" value="MBS4197142.1"/>
    <property type="molecule type" value="Genomic_DNA"/>
</dbReference>
<reference evidence="1 2" key="1">
    <citation type="submission" date="2021-05" db="EMBL/GenBank/DDBJ databases">
        <title>Novel Bacillus species.</title>
        <authorList>
            <person name="Liu G."/>
        </authorList>
    </citation>
    <scope>NUCLEOTIDE SEQUENCE [LARGE SCALE GENOMIC DNA]</scope>
    <source>
        <strain evidence="2">FJAT-49780</strain>
    </source>
</reference>
<dbReference type="RefSeq" id="WP_213126322.1">
    <property type="nucleotide sequence ID" value="NZ_JAGYPG010000003.1"/>
</dbReference>
<keyword evidence="2" id="KW-1185">Reference proteome</keyword>
<comment type="caution">
    <text evidence="1">The sequence shown here is derived from an EMBL/GenBank/DDBJ whole genome shotgun (WGS) entry which is preliminary data.</text>
</comment>
<evidence type="ECO:0000313" key="2">
    <source>
        <dbReference type="Proteomes" id="UP000681414"/>
    </source>
</evidence>
<accession>A0A942TIC9</accession>
<dbReference type="AlphaFoldDB" id="A0A942TIC9"/>
<evidence type="ECO:0000313" key="1">
    <source>
        <dbReference type="EMBL" id="MBS4197142.1"/>
    </source>
</evidence>
<organism evidence="1 2">
    <name type="scientific">Lederbergia citri</name>
    <dbReference type="NCBI Taxonomy" id="2833580"/>
    <lineage>
        <taxon>Bacteria</taxon>
        <taxon>Bacillati</taxon>
        <taxon>Bacillota</taxon>
        <taxon>Bacilli</taxon>
        <taxon>Bacillales</taxon>
        <taxon>Bacillaceae</taxon>
        <taxon>Lederbergia</taxon>
    </lineage>
</organism>
<name>A0A942TIC9_9BACI</name>
<gene>
    <name evidence="1" type="ORF">KHA97_18985</name>
</gene>
<sequence>MGLFINNSEHPEVFKNNKKIQAPNQKIFKADYLSDLIIQQREANEALTHSFLDLKILYEQQGKTNTDQWTEIGNQLDELRDIHLKHEKFEGDVIEWLSKLNDKSAKEKEDEFALKQEWLKQMRKLIEMNGEILNRLKKSESANEQLTLKMKEQMELQKHMKDELSEQKEIQGQVSSRLENQEALTEKMLREINHLRSVLFERASYLAERIENGFKLTSAYVYRLMHGNDQSLTMLMDPEKKDFKKQER</sequence>
<dbReference type="Proteomes" id="UP000681414">
    <property type="component" value="Unassembled WGS sequence"/>
</dbReference>
<proteinExistence type="predicted"/>